<proteinExistence type="predicted"/>
<evidence type="ECO:0000256" key="2">
    <source>
        <dbReference type="ARBA" id="ARBA00022723"/>
    </source>
</evidence>
<dbReference type="PROSITE" id="PS51379">
    <property type="entry name" value="4FE4S_FER_2"/>
    <property type="match status" value="2"/>
</dbReference>
<dbReference type="Gene3D" id="3.30.70.20">
    <property type="match status" value="2"/>
</dbReference>
<gene>
    <name evidence="6" type="ORF">GA0061071_101543</name>
</gene>
<dbReference type="PANTHER" id="PTHR42859">
    <property type="entry name" value="OXIDOREDUCTASE"/>
    <property type="match status" value="1"/>
</dbReference>
<evidence type="ECO:0000313" key="7">
    <source>
        <dbReference type="Proteomes" id="UP000198975"/>
    </source>
</evidence>
<keyword evidence="2" id="KW-0479">Metal-binding</keyword>
<keyword evidence="7" id="KW-1185">Reference proteome</keyword>
<accession>A0A1C3ZD64</accession>
<evidence type="ECO:0000256" key="4">
    <source>
        <dbReference type="ARBA" id="ARBA00023014"/>
    </source>
</evidence>
<dbReference type="RefSeq" id="WP_061493759.1">
    <property type="nucleotide sequence ID" value="NZ_CP115659.1"/>
</dbReference>
<evidence type="ECO:0000256" key="1">
    <source>
        <dbReference type="ARBA" id="ARBA00022485"/>
    </source>
</evidence>
<name>A0A1C3ZD64_9ENTR</name>
<keyword evidence="4" id="KW-0411">Iron-sulfur</keyword>
<evidence type="ECO:0000259" key="5">
    <source>
        <dbReference type="PROSITE" id="PS51379"/>
    </source>
</evidence>
<dbReference type="CDD" id="cd10554">
    <property type="entry name" value="HycB_like"/>
    <property type="match status" value="1"/>
</dbReference>
<feature type="domain" description="4Fe-4S ferredoxin-type" evidence="5">
    <location>
        <begin position="73"/>
        <end position="102"/>
    </location>
</feature>
<feature type="domain" description="4Fe-4S ferredoxin-type" evidence="5">
    <location>
        <begin position="2"/>
        <end position="31"/>
    </location>
</feature>
<organism evidence="6 7">
    <name type="scientific">Kosakonia oryzendophytica</name>
    <dbReference type="NCBI Taxonomy" id="1005665"/>
    <lineage>
        <taxon>Bacteria</taxon>
        <taxon>Pseudomonadati</taxon>
        <taxon>Pseudomonadota</taxon>
        <taxon>Gammaproteobacteria</taxon>
        <taxon>Enterobacterales</taxon>
        <taxon>Enterobacteriaceae</taxon>
        <taxon>Kosakonia</taxon>
    </lineage>
</organism>
<dbReference type="Pfam" id="PF00037">
    <property type="entry name" value="Fer4"/>
    <property type="match status" value="1"/>
</dbReference>
<dbReference type="GO" id="GO:0046872">
    <property type="term" value="F:metal ion binding"/>
    <property type="evidence" value="ECO:0007669"/>
    <property type="project" value="UniProtKB-KW"/>
</dbReference>
<sequence length="206" mass="22613">MNRFVIANPEWCIGCNTCLAACSDVHKIQGLQQHPRLTLVRTETQTAPVLCRHCDDAPCKQVCPVNAISFQDDAVYLNETLCIGCKLCGLVCPFGAITPSGSRPLNIPARYEHHIPEEQLRDVPGSAQTDHPFLRWNAGVQTIAVKCDLCHFLPEGPSCVRACPTNALHLVTDVSLHKQLKTRRELAALSSTDLTFASLPSSSEQR</sequence>
<dbReference type="SUPFAM" id="SSF54862">
    <property type="entry name" value="4Fe-4S ferredoxins"/>
    <property type="match status" value="1"/>
</dbReference>
<dbReference type="Proteomes" id="UP000198975">
    <property type="component" value="Unassembled WGS sequence"/>
</dbReference>
<dbReference type="OrthoDB" id="9779457at2"/>
<protein>
    <submittedName>
        <fullName evidence="6">Hydrogenase-4 component A</fullName>
    </submittedName>
</protein>
<keyword evidence="1" id="KW-0004">4Fe-4S</keyword>
<dbReference type="PANTHER" id="PTHR42859:SF16">
    <property type="entry name" value="FORMATE HYDROGENLYASE SUBUNIT 2-RELATED"/>
    <property type="match status" value="1"/>
</dbReference>
<dbReference type="AlphaFoldDB" id="A0A1C3ZD64"/>
<dbReference type="InterPro" id="IPR017896">
    <property type="entry name" value="4Fe4S_Fe-S-bd"/>
</dbReference>
<evidence type="ECO:0000256" key="3">
    <source>
        <dbReference type="ARBA" id="ARBA00023004"/>
    </source>
</evidence>
<dbReference type="PROSITE" id="PS00198">
    <property type="entry name" value="4FE4S_FER_1"/>
    <property type="match status" value="1"/>
</dbReference>
<evidence type="ECO:0000313" key="6">
    <source>
        <dbReference type="EMBL" id="SCB80329.1"/>
    </source>
</evidence>
<dbReference type="InterPro" id="IPR050294">
    <property type="entry name" value="RnfB_subfamily"/>
</dbReference>
<dbReference type="EMBL" id="FMAY01000001">
    <property type="protein sequence ID" value="SCB80329.1"/>
    <property type="molecule type" value="Genomic_DNA"/>
</dbReference>
<keyword evidence="3" id="KW-0408">Iron</keyword>
<reference evidence="7" key="1">
    <citation type="submission" date="2016-08" db="EMBL/GenBank/DDBJ databases">
        <authorList>
            <person name="Varghese N."/>
            <person name="Submissions Spin"/>
        </authorList>
    </citation>
    <scope>NUCLEOTIDE SEQUENCE [LARGE SCALE GENOMIC DNA]</scope>
    <source>
        <strain evidence="7">REICA_082</strain>
    </source>
</reference>
<dbReference type="GO" id="GO:0051539">
    <property type="term" value="F:4 iron, 4 sulfur cluster binding"/>
    <property type="evidence" value="ECO:0007669"/>
    <property type="project" value="UniProtKB-KW"/>
</dbReference>
<dbReference type="InterPro" id="IPR017900">
    <property type="entry name" value="4Fe4S_Fe_S_CS"/>
</dbReference>